<evidence type="ECO:0000313" key="16">
    <source>
        <dbReference type="FlyBase" id="FBgn0264908"/>
    </source>
</evidence>
<reference evidence="15 17" key="9">
    <citation type="journal article" date="2015" name="G3 (Bethesda)">
        <title>Gene Model Annotations for Drosophila melanogaster: Impact of High-Throughput Data.</title>
        <authorList>
            <consortium name="FlyBase Consortium"/>
            <person name="Matthews B.B."/>
            <person name="Dos Santos G."/>
            <person name="Crosby M.A."/>
            <person name="Emmert D.B."/>
            <person name="St Pierre S.E."/>
            <person name="Gramates L.S."/>
            <person name="Zhou P."/>
            <person name="Schroeder A.J."/>
            <person name="Falls K."/>
            <person name="Strelets V."/>
            <person name="Russo S.M."/>
            <person name="Gelbart W.M."/>
            <person name="null"/>
        </authorList>
    </citation>
    <scope>NUCLEOTIDE SEQUENCE [LARGE SCALE GENOMIC DNA]</scope>
    <source>
        <strain evidence="17">Berkeley</strain>
    </source>
</reference>
<dbReference type="FunFam" id="2.70.170.10:FF:000020">
    <property type="entry name" value="glutamate-gated chloride channel isoform X12"/>
    <property type="match status" value="1"/>
</dbReference>
<keyword evidence="5 12" id="KW-0812">Transmembrane</keyword>
<evidence type="ECO:0000256" key="12">
    <source>
        <dbReference type="SAM" id="Phobius"/>
    </source>
</evidence>
<evidence type="ECO:0000256" key="10">
    <source>
        <dbReference type="ARBA" id="ARBA00023303"/>
    </source>
</evidence>
<feature type="region of interest" description="Disordered" evidence="11">
    <location>
        <begin position="84"/>
        <end position="104"/>
    </location>
</feature>
<dbReference type="VEuPathDB" id="VectorBase:FBgn0264908"/>
<reference evidence="15 17" key="1">
    <citation type="journal article" date="2000" name="Science">
        <title>The genome sequence of Drosophila melanogaster.</title>
        <authorList>
            <person name="Adams M.D."/>
            <person name="Celniker S.E."/>
            <person name="Holt R.A."/>
            <person name="Evans C.A."/>
            <person name="Gocayne J.D."/>
            <person name="Amanatides P.G."/>
            <person name="Scherer S.E."/>
            <person name="Li P.W."/>
            <person name="Hoskins R.A."/>
            <person name="Galle R.F."/>
            <person name="George R.A."/>
            <person name="Lewis S.E."/>
            <person name="Richards S."/>
            <person name="Ashburner M."/>
            <person name="Henderson S.N."/>
            <person name="Sutton G.G."/>
            <person name="Wortman J.R."/>
            <person name="Yandell M.D."/>
            <person name="Zhang Q."/>
            <person name="Chen L.X."/>
            <person name="Brandon R.C."/>
            <person name="Rogers Y.H."/>
            <person name="Blazej R.G."/>
            <person name="Champe M."/>
            <person name="Pfeiffer B.D."/>
            <person name="Wan K.H."/>
            <person name="Doyle C."/>
            <person name="Baxter E.G."/>
            <person name="Helt G."/>
            <person name="Nelson C.R."/>
            <person name="Gabor G.L."/>
            <person name="Abril J.F."/>
            <person name="Agbayani A."/>
            <person name="An H.J."/>
            <person name="Andrews-Pfannkoch C."/>
            <person name="Baldwin D."/>
            <person name="Ballew R.M."/>
            <person name="Basu A."/>
            <person name="Baxendale J."/>
            <person name="Bayraktaroglu L."/>
            <person name="Beasley E.M."/>
            <person name="Beeson K.Y."/>
            <person name="Benos P.V."/>
            <person name="Berman B.P."/>
            <person name="Bhandari D."/>
            <person name="Bolshakov S."/>
            <person name="Borkova D."/>
            <person name="Botchan M.R."/>
            <person name="Bouck J."/>
            <person name="Brokstein P."/>
            <person name="Brottier P."/>
            <person name="Burtis K.C."/>
            <person name="Busam D.A."/>
            <person name="Butler H."/>
            <person name="Cadieu E."/>
            <person name="Center A."/>
            <person name="Chandra I."/>
            <person name="Cherry J.M."/>
            <person name="Cawley S."/>
            <person name="Dahlke C."/>
            <person name="Davenport L.B."/>
            <person name="Davies P."/>
            <person name="de Pablos B."/>
            <person name="Delcher A."/>
            <person name="Deng Z."/>
            <person name="Mays A.D."/>
            <person name="Dew I."/>
            <person name="Dietz S.M."/>
            <person name="Dodson K."/>
            <person name="Doup L.E."/>
            <person name="Downes M."/>
            <person name="Dugan-Rocha S."/>
            <person name="Dunkov B.C."/>
            <person name="Dunn P."/>
            <person name="Durbin K.J."/>
            <person name="Evangelista C.C."/>
            <person name="Ferraz C."/>
            <person name="Ferriera S."/>
            <person name="Fleischmann W."/>
            <person name="Fosler C."/>
            <person name="Gabrielian A.E."/>
            <person name="Garg N.S."/>
            <person name="Gelbart W.M."/>
            <person name="Glasser K."/>
            <person name="Glodek A."/>
            <person name="Gong F."/>
            <person name="Gorrell J.H."/>
            <person name="Gu Z."/>
            <person name="Guan P."/>
            <person name="Harris M."/>
            <person name="Harris N.L."/>
            <person name="Harvey D."/>
            <person name="Heiman T.J."/>
            <person name="Hernandez J.R."/>
            <person name="Houck J."/>
            <person name="Hostin D."/>
            <person name="Houston K.A."/>
            <person name="Howland T.J."/>
            <person name="Wei M.H."/>
            <person name="Ibegwam C."/>
            <person name="Jalali M."/>
            <person name="Kalush F."/>
            <person name="Karpen G.H."/>
            <person name="Ke Z."/>
            <person name="Kennison J.A."/>
            <person name="Ketchum K.A."/>
            <person name="Kimmel B.E."/>
            <person name="Kodira C.D."/>
            <person name="Kraft C."/>
            <person name="Kravitz S."/>
            <person name="Kulp D."/>
            <person name="Lai Z."/>
            <person name="Lasko P."/>
            <person name="Lei Y."/>
            <person name="Levitsky A.A."/>
            <person name="Li J."/>
            <person name="Li Z."/>
            <person name="Liang Y."/>
            <person name="Lin X."/>
            <person name="Liu X."/>
            <person name="Mattei B."/>
            <person name="McIntosh T.C."/>
            <person name="McLeod M.P."/>
            <person name="McPherson D."/>
            <person name="Merkulov G."/>
            <person name="Milshina N.V."/>
            <person name="Mobarry C."/>
            <person name="Morris J."/>
            <person name="Moshrefi A."/>
            <person name="Mount S.M."/>
            <person name="Moy M."/>
            <person name="Murphy B."/>
            <person name="Murphy L."/>
            <person name="Muzny D.M."/>
            <person name="Nelson D.L."/>
            <person name="Nelson D.R."/>
            <person name="Nelson K.A."/>
            <person name="Nixon K."/>
            <person name="Nusskern D.R."/>
            <person name="Pacleb J.M."/>
            <person name="Palazzolo M."/>
            <person name="Pittman G.S."/>
            <person name="Pan S."/>
            <person name="Pollard J."/>
            <person name="Puri V."/>
            <person name="Reese M.G."/>
            <person name="Reinert K."/>
            <person name="Remington K."/>
            <person name="Saunders R.D."/>
            <person name="Scheeler F."/>
            <person name="Shen H."/>
            <person name="Shue B.C."/>
            <person name="Siden-Kiamos I."/>
            <person name="Simpson M."/>
            <person name="Skupski M.P."/>
            <person name="Smith T."/>
            <person name="Spier E."/>
            <person name="Spradling A.C."/>
            <person name="Stapleton M."/>
            <person name="Strong R."/>
            <person name="Sun E."/>
            <person name="Svirskas R."/>
            <person name="Tector C."/>
            <person name="Turner R."/>
            <person name="Venter E."/>
            <person name="Wang A.H."/>
            <person name="Wang X."/>
            <person name="Wang Z.Y."/>
            <person name="Wassarman D.A."/>
            <person name="Weinstock G.M."/>
            <person name="Weissenbach J."/>
            <person name="Williams S.M."/>
            <person name="WoodageT"/>
            <person name="Worley K.C."/>
            <person name="Wu D."/>
            <person name="Yang S."/>
            <person name="Yao Q.A."/>
            <person name="Ye J."/>
            <person name="Yeh R.F."/>
            <person name="Zaveri J.S."/>
            <person name="Zhan M."/>
            <person name="Zhang G."/>
            <person name="Zhao Q."/>
            <person name="Zheng L."/>
            <person name="Zheng X.H."/>
            <person name="Zhong F.N."/>
            <person name="Zhong W."/>
            <person name="Zhou X."/>
            <person name="Zhu S."/>
            <person name="Zhu X."/>
            <person name="Smith H.O."/>
            <person name="Gibbs R.A."/>
            <person name="Myers E.W."/>
            <person name="Rubin G.M."/>
            <person name="Venter J.C."/>
        </authorList>
    </citation>
    <scope>NUCLEOTIDE SEQUENCE [LARGE SCALE GENOMIC DNA]</scope>
    <source>
        <strain evidence="17">Berkeley</strain>
    </source>
</reference>
<dbReference type="BioGRID-ORCS" id="39730">
    <property type="hits" value="0 hits in 1 CRISPR screen"/>
</dbReference>
<feature type="compositionally biased region" description="Basic residues" evidence="11">
    <location>
        <begin position="14"/>
        <end position="25"/>
    </location>
</feature>
<evidence type="ECO:0000256" key="7">
    <source>
        <dbReference type="ARBA" id="ARBA00022989"/>
    </source>
</evidence>
<dbReference type="Bgee" id="FBgn0264908">
    <property type="expression patterns" value="Expressed in adult olfactory receptor neuron Or47b (Drosophila) in antenna and 199 other cell types or tissues"/>
</dbReference>
<accession>M9PFD4</accession>
<dbReference type="FlyBase" id="FBgn0264908">
    <property type="gene designation" value="pHCl-1"/>
</dbReference>
<feature type="transmembrane region" description="Helical" evidence="12">
    <location>
        <begin position="257"/>
        <end position="277"/>
    </location>
</feature>
<keyword evidence="9 12" id="KW-0472">Membrane</keyword>
<evidence type="ECO:0000256" key="1">
    <source>
        <dbReference type="ARBA" id="ARBA00004141"/>
    </source>
</evidence>
<proteinExistence type="predicted"/>
<keyword evidence="10" id="KW-0407">Ion channel</keyword>
<evidence type="ECO:0000256" key="9">
    <source>
        <dbReference type="ARBA" id="ARBA00023136"/>
    </source>
</evidence>
<keyword evidence="4" id="KW-1003">Cell membrane</keyword>
<dbReference type="GO" id="GO:0061797">
    <property type="term" value="F:pH-gated chloride channel activity"/>
    <property type="evidence" value="ECO:0000314"/>
    <property type="project" value="FlyBase"/>
</dbReference>
<reference evidence="15 17" key="3">
    <citation type="journal article" date="2002" name="Genome Biol.">
        <title>Annotation of the Drosophila melanogaster euchromatic genome: a systematic review.</title>
        <authorList>
            <person name="Misra S."/>
            <person name="Crosby M.A."/>
            <person name="Mungall C.J."/>
            <person name="Matthews B.B."/>
            <person name="Campbell K.S."/>
            <person name="Hradecky P."/>
            <person name="Huang Y."/>
            <person name="Kaminker J.S."/>
            <person name="Millburn G.H."/>
            <person name="Prochnik S.E."/>
            <person name="Smith C.D."/>
            <person name="Tupy J.L."/>
            <person name="Whitfied E.J."/>
            <person name="Bayraktaroglu L."/>
            <person name="Berman B.P."/>
            <person name="Bettencourt B.R."/>
            <person name="Celniker S.E."/>
            <person name="de Grey A.D."/>
            <person name="Drysdale R.A."/>
            <person name="Harris N.L."/>
            <person name="Richter J."/>
            <person name="Russo S."/>
            <person name="Schroeder A.J."/>
            <person name="Shu S.Q."/>
            <person name="Stapleton M."/>
            <person name="Yamada C."/>
            <person name="Ashburner M."/>
            <person name="Gelbart W.M."/>
            <person name="Rubin G.M."/>
            <person name="Lewis S.E."/>
        </authorList>
    </citation>
    <scope>GENOME REANNOTATION</scope>
    <source>
        <strain evidence="17">Berkeley</strain>
    </source>
</reference>
<reference evidence="15 17" key="4">
    <citation type="journal article" date="2002" name="Genome Biol.">
        <title>The transposable elements of the Drosophila melanogaster euchromatin: a genomics perspective.</title>
        <authorList>
            <person name="Kaminker J.S."/>
            <person name="Bergman C.M."/>
            <person name="Kronmiller B."/>
            <person name="Carlson J."/>
            <person name="Svirskas R."/>
            <person name="Patel S."/>
            <person name="Frise E."/>
            <person name="Wheeler D.A."/>
            <person name="Lewis S.E."/>
            <person name="Rubin G.M."/>
            <person name="Ashburner M."/>
            <person name="Celniker S.E."/>
        </authorList>
    </citation>
    <scope>NUCLEOTIDE SEQUENCE [LARGE SCALE GENOMIC DNA]</scope>
    <source>
        <strain evidence="17">Berkeley</strain>
    </source>
</reference>
<evidence type="ECO:0000259" key="13">
    <source>
        <dbReference type="Pfam" id="PF02931"/>
    </source>
</evidence>
<feature type="transmembrane region" description="Helical" evidence="12">
    <location>
        <begin position="721"/>
        <end position="742"/>
    </location>
</feature>
<dbReference type="SUPFAM" id="SSF63712">
    <property type="entry name" value="Nicotinic receptor ligand binding domain-like"/>
    <property type="match status" value="1"/>
</dbReference>
<organism evidence="15 17">
    <name type="scientific">Drosophila melanogaster</name>
    <name type="common">Fruit fly</name>
    <dbReference type="NCBI Taxonomy" id="7227"/>
    <lineage>
        <taxon>Eukaryota</taxon>
        <taxon>Metazoa</taxon>
        <taxon>Ecdysozoa</taxon>
        <taxon>Arthropoda</taxon>
        <taxon>Hexapoda</taxon>
        <taxon>Insecta</taxon>
        <taxon>Pterygota</taxon>
        <taxon>Neoptera</taxon>
        <taxon>Endopterygota</taxon>
        <taxon>Diptera</taxon>
        <taxon>Brachycera</taxon>
        <taxon>Muscomorpha</taxon>
        <taxon>Ephydroidea</taxon>
        <taxon>Drosophilidae</taxon>
        <taxon>Drosophila</taxon>
        <taxon>Sophophora</taxon>
    </lineage>
</organism>
<dbReference type="DNASU" id="39730"/>
<feature type="domain" description="Neurotransmitter-gated ion-channel transmembrane" evidence="14">
    <location>
        <begin position="545"/>
        <end position="650"/>
    </location>
</feature>
<gene>
    <name evidence="15 16" type="primary">pHCl-1</name>
    <name evidence="15" type="synonym">BcDNA:GH21757</name>
    <name evidence="15" type="synonym">BP1024</name>
    <name evidence="15" type="synonym">CG12486</name>
    <name evidence="15" type="synonym">CG13444</name>
    <name evidence="15" type="synonym">CG33989</name>
    <name evidence="15" type="synonym">CG6112</name>
    <name evidence="15" type="synonym">CT19189</name>
    <name evidence="15" type="synonym">Dmel\CG44099</name>
    <name evidence="15" type="synonym">pHCl</name>
    <name evidence="15" type="synonym">pHCL-A</name>
    <name evidence="15 16" type="ORF">CG44099</name>
    <name evidence="15" type="ORF">Dmel_CG44099</name>
</gene>
<protein>
    <submittedName>
        <fullName evidence="15">PH-sensitive chloride channel 1, isoform K</fullName>
    </submittedName>
</protein>
<sequence>MGCVFEAAKEQPHKPRSRQLRRNQCRGKAEKAAAGTRGKVAVRGNNDKPAEDIKIKDNYQQNHKTQTETQTEVAAVVAIATDAGAETETETEAEAQKEPATGPEHLKAAAQVLLTIRQARQENNKHSSSQVAETHKDEGEDALARQGSIVDTAAGRIGIDIAATTIQVAERHEDGQHWQQHNVRRRRRQPDPAAHPASITKLSAISLHFHALAALAKTLQKHEDLSPVQDRQPLAYRAWQEHPYAETQMPATMSAAIIANVGATAAATSAAAFQYLGQHYKHYSQSISFYAASSVLLMLCYLTTASTAAATQSETGALDKHPIFDESSSDKEILDLLLEKKRYDKRLLPPVNGTLTVNVNVLLLSLASPDESSLKYEVEFLLNQQWNDPRLQYGNKSHYDFLNALHHHDSIWTPDTYFIMHGDFKDPIIPMHFALRIFRNGTITYAMRRHLILSCQGSLHIFPFDDPKCSFSMESISYEEAQIKYVWKNDEDTLRKSPSLTTLNAYLIKNQTTACDQNSWRGNYSCLRVDLIFTRDRAFYFTTVFIPGIILVTSSFITFWLEWNAVPARSMIGVTTMLNFFTTSNGFRSTLPVVSNLTAMNVWDGVCMCFIYASLLEFVCVNYVGRKRPLHNVVYRPGENPVTQRLPAVLSRIGVILASPLGEKRQNAGAPNEIVACTTCGGSNSPCTHSANNGCATETCFVQVRKKEPPHPIRVAKTIDVIARITFPTAYAIFLIFFFVHYKGFS</sequence>
<dbReference type="InterPro" id="IPR006201">
    <property type="entry name" value="Neur_channel"/>
</dbReference>
<evidence type="ECO:0000259" key="14">
    <source>
        <dbReference type="Pfam" id="PF02932"/>
    </source>
</evidence>
<feature type="transmembrane region" description="Helical" evidence="12">
    <location>
        <begin position="602"/>
        <end position="624"/>
    </location>
</feature>
<dbReference type="InterPro" id="IPR036734">
    <property type="entry name" value="Neur_chan_lig-bd_sf"/>
</dbReference>
<dbReference type="RefSeq" id="NP_001261895.1">
    <property type="nucleotide sequence ID" value="NM_001274966.1"/>
</dbReference>
<comment type="subcellular location">
    <subcellularLocation>
        <location evidence="2">Cell membrane</location>
    </subcellularLocation>
    <subcellularLocation>
        <location evidence="1">Membrane</location>
        <topology evidence="1">Multi-pass membrane protein</topology>
    </subcellularLocation>
</comment>
<reference evidence="15 17" key="6">
    <citation type="journal article" date="2005" name="PLoS Comput. Biol.">
        <title>Combined evidence annotation of transposable elements in genome sequences.</title>
        <authorList>
            <person name="Quesneville H."/>
            <person name="Bergman C.M."/>
            <person name="Andrieu O."/>
            <person name="Autard D."/>
            <person name="Nouaud D."/>
            <person name="Ashburner M."/>
            <person name="Anxolabehere D."/>
        </authorList>
    </citation>
    <scope>NUCLEOTIDE SEQUENCE [LARGE SCALE GENOMIC DNA]</scope>
    <source>
        <strain evidence="17">Berkeley</strain>
    </source>
</reference>
<dbReference type="InterPro" id="IPR006028">
    <property type="entry name" value="GABAA/Glycine_rcpt"/>
</dbReference>
<dbReference type="Pfam" id="PF02931">
    <property type="entry name" value="Neur_chan_LBD"/>
    <property type="match status" value="1"/>
</dbReference>
<feature type="transmembrane region" description="Helical" evidence="12">
    <location>
        <begin position="289"/>
        <end position="310"/>
    </location>
</feature>
<dbReference type="CTD" id="39730"/>
<feature type="domain" description="Neurotransmitter-gated ion-channel ligand-binding" evidence="13">
    <location>
        <begin position="331"/>
        <end position="524"/>
    </location>
</feature>
<dbReference type="Pfam" id="PF02932">
    <property type="entry name" value="Neur_chan_memb"/>
    <property type="match status" value="1"/>
</dbReference>
<dbReference type="SUPFAM" id="SSF90112">
    <property type="entry name" value="Neurotransmitter-gated ion-channel transmembrane pore"/>
    <property type="match status" value="1"/>
</dbReference>
<feature type="transmembrane region" description="Helical" evidence="12">
    <location>
        <begin position="538"/>
        <end position="561"/>
    </location>
</feature>
<keyword evidence="6" id="KW-0732">Signal</keyword>
<keyword evidence="8" id="KW-0406">Ion transport</keyword>
<dbReference type="PANTHER" id="PTHR18945">
    <property type="entry name" value="NEUROTRANSMITTER GATED ION CHANNEL"/>
    <property type="match status" value="1"/>
</dbReference>
<evidence type="ECO:0000313" key="17">
    <source>
        <dbReference type="Proteomes" id="UP000000803"/>
    </source>
</evidence>
<dbReference type="AGR" id="FB:FBgn0264908"/>
<feature type="compositionally biased region" description="Basic and acidic residues" evidence="11">
    <location>
        <begin position="45"/>
        <end position="57"/>
    </location>
</feature>
<dbReference type="GO" id="GO:0005886">
    <property type="term" value="C:plasma membrane"/>
    <property type="evidence" value="ECO:0007669"/>
    <property type="project" value="UniProtKB-SubCell"/>
</dbReference>
<evidence type="ECO:0000256" key="5">
    <source>
        <dbReference type="ARBA" id="ARBA00022692"/>
    </source>
</evidence>
<evidence type="ECO:0000256" key="8">
    <source>
        <dbReference type="ARBA" id="ARBA00023065"/>
    </source>
</evidence>
<reference evidence="15 17" key="2">
    <citation type="journal article" date="2002" name="Genome Biol.">
        <title>Finishing a whole-genome shotgun: release 3 of the Drosophila melanogaster euchromatic genome sequence.</title>
        <authorList>
            <person name="Celniker S.E."/>
            <person name="Wheeler D.A."/>
            <person name="Kronmiller B."/>
            <person name="Carlson J.W."/>
            <person name="Halpern A."/>
            <person name="Patel S."/>
            <person name="Adams M."/>
            <person name="Champe M."/>
            <person name="Dugan S.P."/>
            <person name="Frise E."/>
            <person name="Hodgson A."/>
            <person name="George R.A."/>
            <person name="Hoskins R.A."/>
            <person name="Laverty T."/>
            <person name="Muzny D.M."/>
            <person name="Nelson C.R."/>
            <person name="Pacleb J.M."/>
            <person name="Park S."/>
            <person name="Pfeiffer B.D."/>
            <person name="Richards S."/>
            <person name="Sodergren E.J."/>
            <person name="Svirskas R."/>
            <person name="Tabor P.E."/>
            <person name="Wan K."/>
            <person name="Stapleton M."/>
            <person name="Sutton G.G."/>
            <person name="Venter C."/>
            <person name="Weinstock G."/>
            <person name="Scherer S.E."/>
            <person name="Myers E.W."/>
            <person name="Gibbs R.A."/>
            <person name="Rubin G.M."/>
        </authorList>
    </citation>
    <scope>NUCLEOTIDE SEQUENCE [LARGE SCALE GENOMIC DNA]</scope>
    <source>
        <strain evidence="17">Berkeley</strain>
    </source>
</reference>
<dbReference type="InterPro" id="IPR006202">
    <property type="entry name" value="Neur_chan_lig-bd"/>
</dbReference>
<evidence type="ECO:0000256" key="11">
    <source>
        <dbReference type="SAM" id="MobiDB-lite"/>
    </source>
</evidence>
<evidence type="ECO:0000256" key="4">
    <source>
        <dbReference type="ARBA" id="ARBA00022475"/>
    </source>
</evidence>
<dbReference type="PRINTS" id="PR00253">
    <property type="entry name" value="GABAARECEPTR"/>
</dbReference>
<dbReference type="InterPro" id="IPR006029">
    <property type="entry name" value="Neurotrans-gated_channel_TM"/>
</dbReference>
<evidence type="ECO:0000256" key="6">
    <source>
        <dbReference type="ARBA" id="ARBA00022729"/>
    </source>
</evidence>
<evidence type="ECO:0000313" key="15">
    <source>
        <dbReference type="EMBL" id="AGB94588.1"/>
    </source>
</evidence>
<name>M9PFD4_DROME</name>
<keyword evidence="3" id="KW-0813">Transport</keyword>
<reference evidence="15 17" key="8">
    <citation type="journal article" date="2007" name="Science">
        <title>Sequence finishing and mapping of Drosophila melanogaster heterochromatin.</title>
        <authorList>
            <person name="Hoskins R.A."/>
            <person name="Carlson J.W."/>
            <person name="Kennedy C."/>
            <person name="Acevedo D."/>
            <person name="Evans-Holm M."/>
            <person name="Frise E."/>
            <person name="Wan K.H."/>
            <person name="Park S."/>
            <person name="Mendez-Lago M."/>
            <person name="Rossi F."/>
            <person name="Villasante A."/>
            <person name="Dimitri P."/>
            <person name="Karpen G.H."/>
            <person name="Celniker S.E."/>
        </authorList>
    </citation>
    <scope>NUCLEOTIDE SEQUENCE [LARGE SCALE GENOMIC DNA]</scope>
    <source>
        <strain evidence="17">Berkeley</strain>
    </source>
</reference>
<reference evidence="15 17" key="11">
    <citation type="journal article" date="2015" name="Genome Res.">
        <title>The Release 6 reference sequence of the Drosophila melanogaster genome.</title>
        <authorList>
            <person name="Hoskins R.A."/>
            <person name="Carlson J.W."/>
            <person name="Wan K.H."/>
            <person name="Park S."/>
            <person name="Mendez I."/>
            <person name="Galle S.E."/>
            <person name="Booth B.W."/>
            <person name="Pfeiffer B.D."/>
            <person name="George R.A."/>
            <person name="Svirskas R."/>
            <person name="Krzywinski M."/>
            <person name="Schein J."/>
            <person name="Accardo M.C."/>
            <person name="Damia E."/>
            <person name="Messina G."/>
            <person name="Mendez-Lago M."/>
            <person name="de Pablos B."/>
            <person name="Demakova O.V."/>
            <person name="Andreyeva E.N."/>
            <person name="Boldyreva L.V."/>
            <person name="Marra M."/>
            <person name="Carvalho A.B."/>
            <person name="Dimitri P."/>
            <person name="Villasante A."/>
            <person name="Zhimulev I.F."/>
            <person name="Rubin G.M."/>
            <person name="Karpen G.H."/>
            <person name="Celniker S.E."/>
        </authorList>
    </citation>
    <scope>NUCLEOTIDE SEQUENCE [LARGE SCALE GENOMIC DNA]</scope>
    <source>
        <strain evidence="17">Berkeley</strain>
    </source>
</reference>
<feature type="region of interest" description="Disordered" evidence="11">
    <location>
        <begin position="172"/>
        <end position="196"/>
    </location>
</feature>
<dbReference type="GO" id="GO:0004888">
    <property type="term" value="F:transmembrane signaling receptor activity"/>
    <property type="evidence" value="ECO:0007669"/>
    <property type="project" value="InterPro"/>
</dbReference>
<dbReference type="GO" id="GO:1902476">
    <property type="term" value="P:chloride transmembrane transport"/>
    <property type="evidence" value="ECO:0000314"/>
    <property type="project" value="FlyBase"/>
</dbReference>
<keyword evidence="17" id="KW-1185">Reference proteome</keyword>
<dbReference type="Gene3D" id="1.20.58.390">
    <property type="entry name" value="Neurotransmitter-gated ion-channel transmembrane domain"/>
    <property type="match status" value="1"/>
</dbReference>
<feature type="region of interest" description="Disordered" evidence="11">
    <location>
        <begin position="121"/>
        <end position="142"/>
    </location>
</feature>
<reference evidence="15 17" key="7">
    <citation type="journal article" date="2007" name="Science">
        <title>The Release 5.1 annotation of Drosophila melanogaster heterochromatin.</title>
        <authorList>
            <person name="Smith C.D."/>
            <person name="Shu S."/>
            <person name="Mungall C.J."/>
            <person name="Karpen G.H."/>
        </authorList>
    </citation>
    <scope>NUCLEOTIDE SEQUENCE [LARGE SCALE GENOMIC DNA]</scope>
    <source>
        <strain evidence="17">Berkeley</strain>
    </source>
</reference>
<dbReference type="CDD" id="cd19049">
    <property type="entry name" value="LGIC_TM_anion"/>
    <property type="match status" value="1"/>
</dbReference>
<dbReference type="OrthoDB" id="8173437at2759"/>
<dbReference type="InterPro" id="IPR038050">
    <property type="entry name" value="Neuro_actylchol_rec"/>
</dbReference>
<dbReference type="ExpressionAtlas" id="M9PFD4">
    <property type="expression patterns" value="baseline and differential"/>
</dbReference>
<evidence type="ECO:0000256" key="3">
    <source>
        <dbReference type="ARBA" id="ARBA00022448"/>
    </source>
</evidence>
<dbReference type="CDD" id="cd18987">
    <property type="entry name" value="LGIC_ECD_anion"/>
    <property type="match status" value="1"/>
</dbReference>
<dbReference type="InterPro" id="IPR036719">
    <property type="entry name" value="Neuro-gated_channel_TM_sf"/>
</dbReference>
<dbReference type="SMR" id="M9PFD4"/>
<evidence type="ECO:0000256" key="2">
    <source>
        <dbReference type="ARBA" id="ARBA00004236"/>
    </source>
</evidence>
<reference evidence="15 17" key="10">
    <citation type="journal article" date="2015" name="G3 (Bethesda)">
        <title>Gene Model Annotations for Drosophila melanogaster: The Rule-Benders.</title>
        <authorList>
            <consortium name="FlyBase Consortium"/>
            <person name="Crosby M.A."/>
            <person name="Gramates L.S."/>
            <person name="Dos Santos G."/>
            <person name="Matthews B.B."/>
            <person name="St Pierre S.E."/>
            <person name="Zhou P."/>
            <person name="Schroeder A.J."/>
            <person name="Falls K."/>
            <person name="Emmert D.B."/>
            <person name="Russo S.M."/>
            <person name="Gelbart W.M."/>
            <person name="null"/>
        </authorList>
    </citation>
    <scope>NUCLEOTIDE SEQUENCE [LARGE SCALE GENOMIC DNA]</scope>
    <source>
        <strain evidence="17">Berkeley</strain>
    </source>
</reference>
<reference evidence="15 17" key="5">
    <citation type="journal article" date="2002" name="Genome Biol.">
        <title>Heterochromatic sequences in a Drosophila whole-genome shotgun assembly.</title>
        <authorList>
            <person name="Hoskins R.A."/>
            <person name="Smith C.D."/>
            <person name="Carlson J.W."/>
            <person name="Carvalho A.B."/>
            <person name="Halpern A."/>
            <person name="Kaminker J.S."/>
            <person name="Kennedy C."/>
            <person name="Mungall C.J."/>
            <person name="Sullivan B.A."/>
            <person name="Sutton G.G."/>
            <person name="Yasuhara J.C."/>
            <person name="Wakimoto B.T."/>
            <person name="Myers E.W."/>
            <person name="Celniker S.E."/>
            <person name="Rubin G.M."/>
            <person name="Karpen G.H."/>
        </authorList>
    </citation>
    <scope>NUCLEOTIDE SEQUENCE [LARGE SCALE GENOMIC DNA]</scope>
    <source>
        <strain evidence="17">Berkeley</strain>
    </source>
</reference>
<dbReference type="FunFam" id="1.20.58.390:FF:000021">
    <property type="entry name" value="glutamate-gated chloride channel isoform X12"/>
    <property type="match status" value="1"/>
</dbReference>
<dbReference type="AlphaFoldDB" id="M9PFD4"/>
<feature type="region of interest" description="Disordered" evidence="11">
    <location>
        <begin position="1"/>
        <end position="68"/>
    </location>
</feature>
<dbReference type="GO" id="GO:0005230">
    <property type="term" value="F:extracellular ligand-gated monoatomic ion channel activity"/>
    <property type="evidence" value="ECO:0007669"/>
    <property type="project" value="InterPro"/>
</dbReference>
<dbReference type="Proteomes" id="UP000000803">
    <property type="component" value="Chromosome 3L"/>
</dbReference>
<dbReference type="GeneID" id="39730"/>
<dbReference type="EMBL" id="AE014296">
    <property type="protein sequence ID" value="AGB94588.1"/>
    <property type="molecule type" value="Genomic_DNA"/>
</dbReference>
<dbReference type="Gene3D" id="2.70.170.10">
    <property type="entry name" value="Neurotransmitter-gated ion-channel ligand-binding domain"/>
    <property type="match status" value="1"/>
</dbReference>
<keyword evidence="7 12" id="KW-1133">Transmembrane helix</keyword>